<keyword evidence="4" id="KW-0479">Metal-binding</keyword>
<evidence type="ECO:0000259" key="11">
    <source>
        <dbReference type="Pfam" id="PF04715"/>
    </source>
</evidence>
<proteinExistence type="predicted"/>
<dbReference type="AlphaFoldDB" id="A0A0P9NYS4"/>
<organism evidence="12 13">
    <name type="scientific">Pseudomonas syringae pv. antirrhini</name>
    <dbReference type="NCBI Taxonomy" id="251702"/>
    <lineage>
        <taxon>Bacteria</taxon>
        <taxon>Pseudomonadati</taxon>
        <taxon>Pseudomonadota</taxon>
        <taxon>Gammaproteobacteria</taxon>
        <taxon>Pseudomonadales</taxon>
        <taxon>Pseudomonadaceae</taxon>
        <taxon>Pseudomonas</taxon>
    </lineage>
</organism>
<dbReference type="Proteomes" id="UP000050425">
    <property type="component" value="Unassembled WGS sequence"/>
</dbReference>
<dbReference type="GO" id="GO:0046872">
    <property type="term" value="F:metal ion binding"/>
    <property type="evidence" value="ECO:0007669"/>
    <property type="project" value="UniProtKB-KW"/>
</dbReference>
<evidence type="ECO:0000313" key="13">
    <source>
        <dbReference type="Proteomes" id="UP000050425"/>
    </source>
</evidence>
<evidence type="ECO:0000256" key="5">
    <source>
        <dbReference type="ARBA" id="ARBA00022842"/>
    </source>
</evidence>
<dbReference type="PANTHER" id="PTHR11236:SF48">
    <property type="entry name" value="ISOCHORISMATE SYNTHASE MENF"/>
    <property type="match status" value="1"/>
</dbReference>
<dbReference type="PRINTS" id="PR00095">
    <property type="entry name" value="ANTSNTHASEI"/>
</dbReference>
<evidence type="ECO:0000256" key="1">
    <source>
        <dbReference type="ARBA" id="ARBA00001946"/>
    </source>
</evidence>
<evidence type="ECO:0000259" key="10">
    <source>
        <dbReference type="Pfam" id="PF00425"/>
    </source>
</evidence>
<accession>A0A0P9NYS4</accession>
<protein>
    <recommendedName>
        <fullName evidence="3">Anthranilate synthase component 1</fullName>
    </recommendedName>
</protein>
<dbReference type="Pfam" id="PF00425">
    <property type="entry name" value="Chorismate_bind"/>
    <property type="match status" value="1"/>
</dbReference>
<dbReference type="Gene3D" id="3.60.120.10">
    <property type="entry name" value="Anthranilate synthase"/>
    <property type="match status" value="1"/>
</dbReference>
<dbReference type="PANTHER" id="PTHR11236">
    <property type="entry name" value="AMINOBENZOATE/ANTHRANILATE SYNTHASE"/>
    <property type="match status" value="1"/>
</dbReference>
<evidence type="ECO:0000313" key="12">
    <source>
        <dbReference type="EMBL" id="KPW49335.1"/>
    </source>
</evidence>
<keyword evidence="9" id="KW-0732">Signal</keyword>
<feature type="chain" id="PRO_5030014359" description="Anthranilate synthase component 1" evidence="9">
    <location>
        <begin position="22"/>
        <end position="519"/>
    </location>
</feature>
<dbReference type="InterPro" id="IPR006805">
    <property type="entry name" value="Anth_synth_I_N"/>
</dbReference>
<dbReference type="PATRIC" id="fig|251702.3.peg.1024"/>
<comment type="subunit">
    <text evidence="2">Heterotetramer consisting of two non-identical subunits: a beta subunit (TrpG) and a large alpha subunit (TrpE).</text>
</comment>
<keyword evidence="6" id="KW-0456">Lyase</keyword>
<sequence length="519" mass="57998">MPRCRLIRLCFCRLLICALLINNKGRNSMTRIMASVSVQLHTENMKCDPLDVYQLALGSSGPESVFILESLSGPSRDRKATVIGFDPLFSVNVYEAYAELEGGERLIGHLRHSLLERGIFLDGSRRVCIDSNDAVWDLLRALQAAFDIPRQSDPSLAFFGYLSYDCVRFVEEIPDLTERTNDYPIIALTVFQTLVYFHANRTVEVMVNNCPLWETRGTDDYVALMADAARMPIFDEQIVYPSVTVARDTVDKEQFLGWVDKALEHILKGDIYQIQLGHEVQVDTSVKPFDVYRTLRQNNPSPYMYLANLGGVDLIGASPELFVRIKNELIEMRPIAGTVGKTSGIPSSELILSMTRSEKERAEHLMLVDLCRNDIGRVCQSGSLDVDELMLVEEYSHLYHMVSNVRGLLRAGLDAFDVIKASFPAGTMTGAPKIRAMQIIEGMEINRRGIYAGAVGLIGFDGSVNTALCIRSAVHKEGTYYLRASAGVVADSVPEHEWTETFHKMGSVYRAVTGKEMLQ</sequence>
<name>A0A0P9NYS4_9PSED</name>
<feature type="signal peptide" evidence="9">
    <location>
        <begin position="1"/>
        <end position="21"/>
    </location>
</feature>
<gene>
    <name evidence="12" type="ORF">ALO88_100618</name>
</gene>
<dbReference type="InterPro" id="IPR019999">
    <property type="entry name" value="Anth_synth_I-like"/>
</dbReference>
<comment type="function">
    <text evidence="7">Part of a heterotetrameric complex that catalyzes the two-step biosynthesis of anthranilate, an intermediate in the biosynthesis of L-tryptophan. In the first step, the glutamine-binding beta subunit (TrpG) of anthranilate synthase (AS) provides the glutamine amidotransferase activity which generates ammonia as a substrate that, along with chorismate, is used in the second step, catalyzed by the large alpha subunit of AS (TrpE) to produce anthranilate. In the absence of TrpG, TrpE can synthesize anthranilate directly from chorismate and high concentrations of ammonia.</text>
</comment>
<evidence type="ECO:0000256" key="8">
    <source>
        <dbReference type="ARBA" id="ARBA00047683"/>
    </source>
</evidence>
<reference evidence="12 13" key="1">
    <citation type="submission" date="2015-09" db="EMBL/GenBank/DDBJ databases">
        <title>Genome announcement of multiple Pseudomonas syringae strains.</title>
        <authorList>
            <person name="Thakur S."/>
            <person name="Wang P.W."/>
            <person name="Gong Y."/>
            <person name="Weir B.S."/>
            <person name="Guttman D.S."/>
        </authorList>
    </citation>
    <scope>NUCLEOTIDE SEQUENCE [LARGE SCALE GENOMIC DNA]</scope>
    <source>
        <strain evidence="12 13">ICMP4303</strain>
    </source>
</reference>
<dbReference type="GO" id="GO:0004049">
    <property type="term" value="F:anthranilate synthase activity"/>
    <property type="evidence" value="ECO:0007669"/>
    <property type="project" value="UniProtKB-EC"/>
</dbReference>
<dbReference type="InterPro" id="IPR015890">
    <property type="entry name" value="Chorismate_C"/>
</dbReference>
<evidence type="ECO:0000256" key="7">
    <source>
        <dbReference type="ARBA" id="ARBA00025634"/>
    </source>
</evidence>
<evidence type="ECO:0000256" key="4">
    <source>
        <dbReference type="ARBA" id="ARBA00022723"/>
    </source>
</evidence>
<evidence type="ECO:0000256" key="3">
    <source>
        <dbReference type="ARBA" id="ARBA00020653"/>
    </source>
</evidence>
<dbReference type="InterPro" id="IPR005801">
    <property type="entry name" value="ADC_synthase"/>
</dbReference>
<evidence type="ECO:0000256" key="9">
    <source>
        <dbReference type="SAM" id="SignalP"/>
    </source>
</evidence>
<evidence type="ECO:0000256" key="6">
    <source>
        <dbReference type="ARBA" id="ARBA00023239"/>
    </source>
</evidence>
<comment type="catalytic activity">
    <reaction evidence="8">
        <text>chorismate + L-glutamine = anthranilate + pyruvate + L-glutamate + H(+)</text>
        <dbReference type="Rhea" id="RHEA:21732"/>
        <dbReference type="ChEBI" id="CHEBI:15361"/>
        <dbReference type="ChEBI" id="CHEBI:15378"/>
        <dbReference type="ChEBI" id="CHEBI:16567"/>
        <dbReference type="ChEBI" id="CHEBI:29748"/>
        <dbReference type="ChEBI" id="CHEBI:29985"/>
        <dbReference type="ChEBI" id="CHEBI:58359"/>
        <dbReference type="EC" id="4.1.3.27"/>
    </reaction>
</comment>
<feature type="domain" description="Chorismate-utilising enzyme C-terminal" evidence="10">
    <location>
        <begin position="252"/>
        <end position="504"/>
    </location>
</feature>
<evidence type="ECO:0000256" key="2">
    <source>
        <dbReference type="ARBA" id="ARBA00011575"/>
    </source>
</evidence>
<dbReference type="EMBL" id="LJPT01000075">
    <property type="protein sequence ID" value="KPW49335.1"/>
    <property type="molecule type" value="Genomic_DNA"/>
</dbReference>
<dbReference type="GO" id="GO:0000162">
    <property type="term" value="P:L-tryptophan biosynthetic process"/>
    <property type="evidence" value="ECO:0007669"/>
    <property type="project" value="TreeGrafter"/>
</dbReference>
<comment type="caution">
    <text evidence="12">The sequence shown here is derived from an EMBL/GenBank/DDBJ whole genome shotgun (WGS) entry which is preliminary data.</text>
</comment>
<comment type="cofactor">
    <cofactor evidence="1">
        <name>Mg(2+)</name>
        <dbReference type="ChEBI" id="CHEBI:18420"/>
    </cofactor>
</comment>
<feature type="domain" description="Anthranilate synthase component I N-terminal" evidence="11">
    <location>
        <begin position="48"/>
        <end position="198"/>
    </location>
</feature>
<dbReference type="Pfam" id="PF04715">
    <property type="entry name" value="Anth_synt_I_N"/>
    <property type="match status" value="1"/>
</dbReference>
<keyword evidence="5" id="KW-0460">Magnesium</keyword>
<dbReference type="SUPFAM" id="SSF56322">
    <property type="entry name" value="ADC synthase"/>
    <property type="match status" value="1"/>
</dbReference>